<proteinExistence type="predicted"/>
<dbReference type="Pfam" id="PF16640">
    <property type="entry name" value="Big_3_5"/>
    <property type="match status" value="2"/>
</dbReference>
<organism evidence="3 4">
    <name type="scientific">Nocardioides agri</name>
    <dbReference type="NCBI Taxonomy" id="2682843"/>
    <lineage>
        <taxon>Bacteria</taxon>
        <taxon>Bacillati</taxon>
        <taxon>Actinomycetota</taxon>
        <taxon>Actinomycetes</taxon>
        <taxon>Propionibacteriales</taxon>
        <taxon>Nocardioidaceae</taxon>
        <taxon>Nocardioides</taxon>
    </lineage>
</organism>
<protein>
    <recommendedName>
        <fullName evidence="2">Bacterial Ig-like domain-containing protein</fullName>
    </recommendedName>
</protein>
<evidence type="ECO:0000259" key="2">
    <source>
        <dbReference type="Pfam" id="PF16640"/>
    </source>
</evidence>
<dbReference type="Gene3D" id="2.60.40.10">
    <property type="entry name" value="Immunoglobulins"/>
    <property type="match status" value="3"/>
</dbReference>
<keyword evidence="1" id="KW-0732">Signal</keyword>
<evidence type="ECO:0000313" key="4">
    <source>
        <dbReference type="Proteomes" id="UP000473525"/>
    </source>
</evidence>
<dbReference type="GO" id="GO:0005975">
    <property type="term" value="P:carbohydrate metabolic process"/>
    <property type="evidence" value="ECO:0007669"/>
    <property type="project" value="UniProtKB-ARBA"/>
</dbReference>
<feature type="signal peptide" evidence="1">
    <location>
        <begin position="1"/>
        <end position="31"/>
    </location>
</feature>
<comment type="caution">
    <text evidence="3">The sequence shown here is derived from an EMBL/GenBank/DDBJ whole genome shotgun (WGS) entry which is preliminary data.</text>
</comment>
<accession>A0A6L6XXP3</accession>
<name>A0A6L6XXP3_9ACTN</name>
<feature type="domain" description="Bacterial Ig-like" evidence="2">
    <location>
        <begin position="730"/>
        <end position="816"/>
    </location>
</feature>
<reference evidence="3 4" key="1">
    <citation type="submission" date="2019-12" db="EMBL/GenBank/DDBJ databases">
        <authorList>
            <person name="Huq M.A."/>
        </authorList>
    </citation>
    <scope>NUCLEOTIDE SEQUENCE [LARGE SCALE GENOMIC DNA]</scope>
    <source>
        <strain evidence="3 4">MAH-18</strain>
    </source>
</reference>
<evidence type="ECO:0000313" key="3">
    <source>
        <dbReference type="EMBL" id="MVQ52009.1"/>
    </source>
</evidence>
<gene>
    <name evidence="3" type="ORF">GON03_22745</name>
</gene>
<dbReference type="RefSeq" id="WP_157347084.1">
    <property type="nucleotide sequence ID" value="NZ_WSEK01000005.1"/>
</dbReference>
<dbReference type="InterPro" id="IPR032109">
    <property type="entry name" value="Big_3_5"/>
</dbReference>
<keyword evidence="4" id="KW-1185">Reference proteome</keyword>
<feature type="domain" description="Bacterial Ig-like" evidence="2">
    <location>
        <begin position="643"/>
        <end position="723"/>
    </location>
</feature>
<evidence type="ECO:0000256" key="1">
    <source>
        <dbReference type="SAM" id="SignalP"/>
    </source>
</evidence>
<dbReference type="InterPro" id="IPR013783">
    <property type="entry name" value="Ig-like_fold"/>
</dbReference>
<dbReference type="EMBL" id="WSEK01000005">
    <property type="protein sequence ID" value="MVQ52009.1"/>
    <property type="molecule type" value="Genomic_DNA"/>
</dbReference>
<dbReference type="AlphaFoldDB" id="A0A6L6XXP3"/>
<dbReference type="Proteomes" id="UP000473525">
    <property type="component" value="Unassembled WGS sequence"/>
</dbReference>
<sequence>MNARRTTRLGSVAAVAALALSPLVGQASAHADPAPTPTHGIDFDYFDEAYTELGPNSVFETVTLERFKYILRDKPGNFAFFIGDPNDANAQATIGHINDVAKDLGITKIYNFTPKIDGGKWNLWNWNDLESVVGGNALTYWKNEGPTTTTAGNPGSYYSTHTDDYLNKDTTPEFTRTGGVINGPYLFVYNKDRQVTVGGSPVDDHIVSSLSDRKSAADLDTPAEVDAFEQDVADVLGAVPAAQYATNSAFQFWKDEANRRHNATYADASLYGGDILDDSDNADGWRVQPITYPEWIALLKHDGDIPFLFGGTWCHNTRAIVKSVNRYAQQYGVKKVYNFDYSLFSSSNGGQNYDHSRSSGQNITVGTGADARLLYPSHLYGQTINTYLTNASAEYGKVGQVGTPPNTPHYYYPNGDLTKPIENAVRIQVGHFLTYNKDHKDAAGDPAPVVDQALRQKDDGGNTEYMTEWWFVKGKDLPASDGTWRGSAAAGSNALANQRAFAKEGIEDIEQVFRGFTNDVASTTTVTGVGSQVGKGSSVTLDVALDAAGYSPYLSANNASSSDPANALSAKPRGWVRVLDAADHEVARARVSRAGTAQLPLGTQDALGARSYTVEYLGRGELIQPSTNAVSFNVVAASTTTLTGPASTTYGAGGTLTATVTDGATGTARLLGLPTPVDGTINANQATFALPASLPVGSYQVRVQYLGDAQHVGSESAVHTLTVGKAAASLTASAPATTYGTAGTVAVKATGVVGSVPTGTVTVADGGTTVATGTLAGGAASIRLPATLAAGQHALTVTYAGDGSYQGATQSAAVSVAKGTAGAITFKPHGKVKAKKAGSATVAVAAPAGLAKPGGKVKVLITKGSVKKTVIGTLGSAGTVKLRLPKLTQGSWNVTVTYLGGANYQPAKPKVFKLVVKK</sequence>
<feature type="chain" id="PRO_5026798532" description="Bacterial Ig-like domain-containing protein" evidence="1">
    <location>
        <begin position="32"/>
        <end position="918"/>
    </location>
</feature>